<dbReference type="EMBL" id="BARV01022771">
    <property type="protein sequence ID" value="GAI23830.1"/>
    <property type="molecule type" value="Genomic_DNA"/>
</dbReference>
<gene>
    <name evidence="6" type="ORF">S06H3_37473</name>
</gene>
<feature type="transmembrane region" description="Helical" evidence="5">
    <location>
        <begin position="81"/>
        <end position="98"/>
    </location>
</feature>
<evidence type="ECO:0000256" key="1">
    <source>
        <dbReference type="ARBA" id="ARBA00004141"/>
    </source>
</evidence>
<evidence type="ECO:0000256" key="2">
    <source>
        <dbReference type="ARBA" id="ARBA00022692"/>
    </source>
</evidence>
<comment type="subcellular location">
    <subcellularLocation>
        <location evidence="1">Membrane</location>
        <topology evidence="1">Multi-pass membrane protein</topology>
    </subcellularLocation>
</comment>
<keyword evidence="2 5" id="KW-0812">Transmembrane</keyword>
<evidence type="ECO:0000256" key="3">
    <source>
        <dbReference type="ARBA" id="ARBA00022989"/>
    </source>
</evidence>
<evidence type="ECO:0000256" key="5">
    <source>
        <dbReference type="SAM" id="Phobius"/>
    </source>
</evidence>
<reference evidence="6" key="1">
    <citation type="journal article" date="2014" name="Front. Microbiol.">
        <title>High frequency of phylogenetically diverse reductive dehalogenase-homologous genes in deep subseafloor sedimentary metagenomes.</title>
        <authorList>
            <person name="Kawai M."/>
            <person name="Futagami T."/>
            <person name="Toyoda A."/>
            <person name="Takaki Y."/>
            <person name="Nishi S."/>
            <person name="Hori S."/>
            <person name="Arai W."/>
            <person name="Tsubouchi T."/>
            <person name="Morono Y."/>
            <person name="Uchiyama I."/>
            <person name="Ito T."/>
            <person name="Fujiyama A."/>
            <person name="Inagaki F."/>
            <person name="Takami H."/>
        </authorList>
    </citation>
    <scope>NUCLEOTIDE SEQUENCE</scope>
    <source>
        <strain evidence="6">Expedition CK06-06</strain>
    </source>
</reference>
<name>X1NAG4_9ZZZZ</name>
<dbReference type="PANTHER" id="PTHR42723:SF1">
    <property type="entry name" value="CHLOROPHYLL SYNTHASE, CHLOROPLASTIC"/>
    <property type="match status" value="1"/>
</dbReference>
<keyword evidence="4 5" id="KW-0472">Membrane</keyword>
<sequence>MQTGSINIFHAISLGFTLAFLQAGGQVMNQSIAEEVEIDRLNGKTYRPTVDGRIALKQAMITSVILYLAGILLAFRLSPAYGLFSMLITFFAAGYTLPPLRMKKRFLLNNIWQGVARGMLPVVYVSLAFT</sequence>
<feature type="transmembrane region" description="Helical" evidence="5">
    <location>
        <begin position="54"/>
        <end position="75"/>
    </location>
</feature>
<dbReference type="PANTHER" id="PTHR42723">
    <property type="entry name" value="CHLOROPHYLL SYNTHASE"/>
    <property type="match status" value="1"/>
</dbReference>
<dbReference type="InterPro" id="IPR044878">
    <property type="entry name" value="UbiA_sf"/>
</dbReference>
<dbReference type="Gene3D" id="1.10.357.140">
    <property type="entry name" value="UbiA prenyltransferase"/>
    <property type="match status" value="1"/>
</dbReference>
<dbReference type="InterPro" id="IPR000537">
    <property type="entry name" value="UbiA_prenyltransferase"/>
</dbReference>
<protein>
    <recommendedName>
        <fullName evidence="7">UbiA prenyltransferase</fullName>
    </recommendedName>
</protein>
<dbReference type="Pfam" id="PF01040">
    <property type="entry name" value="UbiA"/>
    <property type="match status" value="1"/>
</dbReference>
<accession>X1NAG4</accession>
<dbReference type="GO" id="GO:0016020">
    <property type="term" value="C:membrane"/>
    <property type="evidence" value="ECO:0007669"/>
    <property type="project" value="UniProtKB-SubCell"/>
</dbReference>
<comment type="caution">
    <text evidence="6">The sequence shown here is derived from an EMBL/GenBank/DDBJ whole genome shotgun (WGS) entry which is preliminary data.</text>
</comment>
<dbReference type="AlphaFoldDB" id="X1NAG4"/>
<organism evidence="6">
    <name type="scientific">marine sediment metagenome</name>
    <dbReference type="NCBI Taxonomy" id="412755"/>
    <lineage>
        <taxon>unclassified sequences</taxon>
        <taxon>metagenomes</taxon>
        <taxon>ecological metagenomes</taxon>
    </lineage>
</organism>
<proteinExistence type="predicted"/>
<evidence type="ECO:0000256" key="4">
    <source>
        <dbReference type="ARBA" id="ARBA00023136"/>
    </source>
</evidence>
<dbReference type="InterPro" id="IPR050475">
    <property type="entry name" value="Prenyltransferase_related"/>
</dbReference>
<evidence type="ECO:0008006" key="7">
    <source>
        <dbReference type="Google" id="ProtNLM"/>
    </source>
</evidence>
<dbReference type="GO" id="GO:0016765">
    <property type="term" value="F:transferase activity, transferring alkyl or aryl (other than methyl) groups"/>
    <property type="evidence" value="ECO:0007669"/>
    <property type="project" value="InterPro"/>
</dbReference>
<keyword evidence="3 5" id="KW-1133">Transmembrane helix</keyword>
<evidence type="ECO:0000313" key="6">
    <source>
        <dbReference type="EMBL" id="GAI23830.1"/>
    </source>
</evidence>